<protein>
    <submittedName>
        <fullName evidence="2">Uncharacterized protein</fullName>
    </submittedName>
</protein>
<evidence type="ECO:0000256" key="1">
    <source>
        <dbReference type="SAM" id="MobiDB-lite"/>
    </source>
</evidence>
<name>A0A6A5VZI4_9PLEO</name>
<evidence type="ECO:0000313" key="2">
    <source>
        <dbReference type="EMBL" id="KAF1994118.1"/>
    </source>
</evidence>
<feature type="compositionally biased region" description="Polar residues" evidence="1">
    <location>
        <begin position="127"/>
        <end position="153"/>
    </location>
</feature>
<feature type="region of interest" description="Disordered" evidence="1">
    <location>
        <begin position="95"/>
        <end position="153"/>
    </location>
</feature>
<gene>
    <name evidence="2" type="ORF">P154DRAFT_586790</name>
</gene>
<dbReference type="OrthoDB" id="409136at2759"/>
<keyword evidence="3" id="KW-1185">Reference proteome</keyword>
<sequence length="352" mass="37702">MSNYPGFGAAYVSKDPGFSKLKKLASESSDTEAREDLVTEVLYDPLKPIKAFGTTVYIRHKNSIRTATANAVRIGDQVRLQTIYHAFVCHNIGDESEDDSDDDAFEIDSDWGGESWDESEADVDLTSIGSQSPDNCSESGSSDNEYSRSSTFSNDYKTIFDDPELSSSGDQFLQDSYHKIMPGVVHRPTYTPNKSSNPSVDSLLPLGTLVEWSADNDWALVEVTAPEVEQTFSLEPGGCSLDTLAFDNIAPVVTEDAEIIAHTTSGGVVTGTLSGTPSSMRISASTTFQEVYTIILRGPLANGDCGSLVIDANTEQLYGYIVAGCETTGSAYVLAASAVTVPYPVDAGQILG</sequence>
<dbReference type="AlphaFoldDB" id="A0A6A5VZI4"/>
<dbReference type="Proteomes" id="UP000799779">
    <property type="component" value="Unassembled WGS sequence"/>
</dbReference>
<organism evidence="2 3">
    <name type="scientific">Amniculicola lignicola CBS 123094</name>
    <dbReference type="NCBI Taxonomy" id="1392246"/>
    <lineage>
        <taxon>Eukaryota</taxon>
        <taxon>Fungi</taxon>
        <taxon>Dikarya</taxon>
        <taxon>Ascomycota</taxon>
        <taxon>Pezizomycotina</taxon>
        <taxon>Dothideomycetes</taxon>
        <taxon>Pleosporomycetidae</taxon>
        <taxon>Pleosporales</taxon>
        <taxon>Amniculicolaceae</taxon>
        <taxon>Amniculicola</taxon>
    </lineage>
</organism>
<accession>A0A6A5VZI4</accession>
<evidence type="ECO:0000313" key="3">
    <source>
        <dbReference type="Proteomes" id="UP000799779"/>
    </source>
</evidence>
<proteinExistence type="predicted"/>
<feature type="compositionally biased region" description="Acidic residues" evidence="1">
    <location>
        <begin position="95"/>
        <end position="123"/>
    </location>
</feature>
<reference evidence="2" key="1">
    <citation type="journal article" date="2020" name="Stud. Mycol.">
        <title>101 Dothideomycetes genomes: a test case for predicting lifestyles and emergence of pathogens.</title>
        <authorList>
            <person name="Haridas S."/>
            <person name="Albert R."/>
            <person name="Binder M."/>
            <person name="Bloem J."/>
            <person name="Labutti K."/>
            <person name="Salamov A."/>
            <person name="Andreopoulos B."/>
            <person name="Baker S."/>
            <person name="Barry K."/>
            <person name="Bills G."/>
            <person name="Bluhm B."/>
            <person name="Cannon C."/>
            <person name="Castanera R."/>
            <person name="Culley D."/>
            <person name="Daum C."/>
            <person name="Ezra D."/>
            <person name="Gonzalez J."/>
            <person name="Henrissat B."/>
            <person name="Kuo A."/>
            <person name="Liang C."/>
            <person name="Lipzen A."/>
            <person name="Lutzoni F."/>
            <person name="Magnuson J."/>
            <person name="Mondo S."/>
            <person name="Nolan M."/>
            <person name="Ohm R."/>
            <person name="Pangilinan J."/>
            <person name="Park H.-J."/>
            <person name="Ramirez L."/>
            <person name="Alfaro M."/>
            <person name="Sun H."/>
            <person name="Tritt A."/>
            <person name="Yoshinaga Y."/>
            <person name="Zwiers L.-H."/>
            <person name="Turgeon B."/>
            <person name="Goodwin S."/>
            <person name="Spatafora J."/>
            <person name="Crous P."/>
            <person name="Grigoriev I."/>
        </authorList>
    </citation>
    <scope>NUCLEOTIDE SEQUENCE</scope>
    <source>
        <strain evidence="2">CBS 123094</strain>
    </source>
</reference>
<dbReference type="EMBL" id="ML977670">
    <property type="protein sequence ID" value="KAF1994118.1"/>
    <property type="molecule type" value="Genomic_DNA"/>
</dbReference>